<evidence type="ECO:0000313" key="4">
    <source>
        <dbReference type="EMBL" id="AIR93410.1"/>
    </source>
</evidence>
<keyword evidence="2" id="KW-0946">Virion</keyword>
<dbReference type="RefSeq" id="YP_009213538.1">
    <property type="nucleotide sequence ID" value="NC_028955.1"/>
</dbReference>
<dbReference type="InterPro" id="IPR030392">
    <property type="entry name" value="S74_ICA"/>
</dbReference>
<keyword evidence="2" id="KW-1227">Viral tail protein</keyword>
<dbReference type="EMBL" id="KM359505">
    <property type="protein sequence ID" value="AIR93410.1"/>
    <property type="molecule type" value="Genomic_DNA"/>
</dbReference>
<evidence type="ECO:0000313" key="5">
    <source>
        <dbReference type="Proteomes" id="UP000207741"/>
    </source>
</evidence>
<dbReference type="Pfam" id="PF13884">
    <property type="entry name" value="Peptidase_S74"/>
    <property type="match status" value="1"/>
</dbReference>
<accession>A0A0K0KVF1</accession>
<dbReference type="GO" id="GO:0098015">
    <property type="term" value="C:virus tail"/>
    <property type="evidence" value="ECO:0007669"/>
    <property type="project" value="UniProtKB-KW"/>
</dbReference>
<sequence>MPLGNPIRKQNESRIISVLATEGQSVFTVEGGYIINQISVFRNGVRLSNSEDFTAGDGSTVTLNDEANVDDRIEFHIFDRFTVQNAIIGAASTQTINGDLVLNGKLFGQLDVPSINLTGIITATELDLNGKGDISGDLKVTGISTFINVDATGIVTARQGLRINAGGLNVVGVTTTRGLSIFGNTTGLNVASGISTFTNVDATGIVTARQGLRINAGGLNVTAGISTFGGDIQAQGDVSIVDTIYHSGDTDTRIRFPSNDQIQFETNGANRLNIDSTGKIKQTAASGDTIFTLKRSNTNTTGSFGVLNFAASDDHSVANIQSLGDGDNEGAHIVFKTTTAAASDDVYNAATVERLRITSDGIIEVQDSVALGANAPQYRGKIRISGVSDATTAGGIEFHTSSGGGAGYGSRITADASGNMHFLTRSNNSAWSERARITSTGLFGIGTNAPDAKLYVNGVSSANVITARTADTNGNCIIDILSEGTTGNSRINFSDTAGTDGQVSYSHSARALIFATAGTTERLRIDSSGHMGLGVSPNTSWPSNGDFRALQIGTGACVFGRGSGDEDRGGIAVNFYHDGSARKYLANGHASIIDLNDGTFVFSTASSNSSGAGAAMSATQRLHIDNGGKLIMGSGTTTNDTSERFLVDGSASGDHCGLGIKTNNNVHDGYIAFHDSDATYRGKIVYDHEVDDMFIFCAGTERLRVDTIGQITSTSDNNGQVIHKFYNSADEGNASHTVEHHFNFNRTSGSMNLSGARIVAGKEREWIGSASNQDGFLAFYTCLNESPGEKMRIGSNNIFLHSTNSSGSNGRIYTNNAGANHATLEINQNSGSGTEMMAFRNGGTQIGSITQSGLSNTSYNTSSDYRLKENDVAISDGITRLKQLRPIRFNWKIDPSTTQDGFFAHEVSPVVPESVRGNKDEVFDTDGVGTQVVGGPKYQQIDHSKLVPLLTAALQEAITEIETLKTKVAALEGS</sequence>
<dbReference type="KEGG" id="vg:26640082"/>
<protein>
    <recommendedName>
        <fullName evidence="3">Peptidase S74 domain-containing protein</fullName>
    </recommendedName>
</protein>
<feature type="domain" description="Peptidase S74" evidence="3">
    <location>
        <begin position="863"/>
        <end position="968"/>
    </location>
</feature>
<proteinExistence type="predicted"/>
<organism evidence="4 5">
    <name type="scientific">Prochlorococcus phage P-TIM68</name>
    <dbReference type="NCBI Taxonomy" id="1542477"/>
    <lineage>
        <taxon>Viruses</taxon>
        <taxon>Duplodnaviria</taxon>
        <taxon>Heunggongvirae</taxon>
        <taxon>Uroviricota</taxon>
        <taxon>Caudoviricetes</taxon>
        <taxon>Pantevenvirales</taxon>
        <taxon>Kyanoviridae</taxon>
        <taxon>Haifavirus</taxon>
        <taxon>Haifavirus tim68</taxon>
    </lineage>
</organism>
<evidence type="ECO:0000259" key="3">
    <source>
        <dbReference type="PROSITE" id="PS51688"/>
    </source>
</evidence>
<evidence type="ECO:0000256" key="2">
    <source>
        <dbReference type="ARBA" id="ARBA00022732"/>
    </source>
</evidence>
<keyword evidence="5" id="KW-1185">Reference proteome</keyword>
<dbReference type="PROSITE" id="PS51688">
    <property type="entry name" value="ICA"/>
    <property type="match status" value="1"/>
</dbReference>
<dbReference type="OrthoDB" id="22500at10239"/>
<dbReference type="GeneID" id="26640082"/>
<reference evidence="5" key="1">
    <citation type="submission" date="2014-08" db="EMBL/GenBank/DDBJ databases">
        <authorList>
            <person name="Edwards T."/>
        </authorList>
    </citation>
    <scope>NUCLEOTIDE SEQUENCE [LARGE SCALE GENOMIC DNA]</scope>
</reference>
<name>A0A0K0KVF1_9CAUD</name>
<evidence type="ECO:0000256" key="1">
    <source>
        <dbReference type="ARBA" id="ARBA00004328"/>
    </source>
</evidence>
<comment type="subcellular location">
    <subcellularLocation>
        <location evidence="1">Virion</location>
    </subcellularLocation>
</comment>
<dbReference type="Proteomes" id="UP000207741">
    <property type="component" value="Segment"/>
</dbReference>